<gene>
    <name evidence="6" type="primary">LOC104608980</name>
</gene>
<evidence type="ECO:0000256" key="4">
    <source>
        <dbReference type="RuleBase" id="RU362027"/>
    </source>
</evidence>
<dbReference type="AlphaFoldDB" id="A0A1U8AYL9"/>
<evidence type="ECO:0000313" key="5">
    <source>
        <dbReference type="Proteomes" id="UP000189703"/>
    </source>
</evidence>
<dbReference type="PANTHER" id="PTHR32116:SF30">
    <property type="entry name" value="GALACTURONOSYLTRANSFERASE 15-RELATED"/>
    <property type="match status" value="1"/>
</dbReference>
<dbReference type="FunCoup" id="A0A1U8AYL9">
    <property type="interactions" value="92"/>
</dbReference>
<dbReference type="PANTHER" id="PTHR32116">
    <property type="entry name" value="GALACTURONOSYLTRANSFERASE 4-RELATED"/>
    <property type="match status" value="1"/>
</dbReference>
<dbReference type="GeneID" id="104608980"/>
<dbReference type="Proteomes" id="UP000189703">
    <property type="component" value="Unplaced"/>
</dbReference>
<dbReference type="GO" id="GO:0000139">
    <property type="term" value="C:Golgi membrane"/>
    <property type="evidence" value="ECO:0007669"/>
    <property type="project" value="UniProtKB-SubCell"/>
</dbReference>
<dbReference type="OMA" id="WFAMNSA"/>
<comment type="subcellular location">
    <subcellularLocation>
        <location evidence="4">Golgi apparatus membrane</location>
        <topology evidence="4">Single-pass type II membrane protein</topology>
    </subcellularLocation>
</comment>
<evidence type="ECO:0000256" key="3">
    <source>
        <dbReference type="ARBA" id="ARBA00022676"/>
    </source>
</evidence>
<keyword evidence="3 4" id="KW-0808">Transferase</keyword>
<comment type="pathway">
    <text evidence="1 4">Glycan metabolism; pectin biosynthesis.</text>
</comment>
<evidence type="ECO:0000256" key="2">
    <source>
        <dbReference type="ARBA" id="ARBA00006351"/>
    </source>
</evidence>
<dbReference type="UniPathway" id="UPA00845"/>
<dbReference type="eggNOG" id="ENOG502QVXA">
    <property type="taxonomic scope" value="Eukaryota"/>
</dbReference>
<keyword evidence="4" id="KW-0333">Golgi apparatus</keyword>
<keyword evidence="5" id="KW-1185">Reference proteome</keyword>
<sequence>MQFHASTGTKRVTISNGGGAGGGCFWEVMKVKGSTRRFSYRSVLPTVILLGVILPFLYIRTAFLALDSTSFCSSLADCIRWRLGPTLFGGRESSPELREELLTALIEARDEGERGGAGGGGGGGGAGMQGGSVSFNELVMEMTSKRPDIKGFAFKTKLMLMKMERKVQLARHEELIYWHFASYGIPRSIHCLCLKLAEEYSINALARAPLPPPELVSCLADYSYLHIVLLTDNILAASVAVSSAIKNSAHPEKFVFHLVTDKKTYAPMHAWFALNPVAPAVIEVKGLHQFDWPHEVNVGVEEMLEIHRSTWSRYYYNSLREGRRKEFEEGELTRRLDASRPSSFSLLNHLRIYLPELFPELKKIIFLDDDVVVQRDLSPLWELDLNGRVIGAVVNSSSGEGESERNHCSPGRRYGDFLNFSNPLIYSEFEYDHCAWLYGMNVFDLQAWRGTSITEKYHHWLKLNLDSGFTLWRPGALPPALVAFQGHVHPIDPSWHMAGLGQQPFEVGLRMLEDASVIHFSGPAKPWLDIGSPELRNLWNIYLNFSSDFIRDCKIIE</sequence>
<keyword evidence="4" id="KW-0472">Membrane</keyword>
<dbReference type="RefSeq" id="XP_010273413.1">
    <property type="nucleotide sequence ID" value="XM_010275111.2"/>
</dbReference>
<dbReference type="CDD" id="cd06429">
    <property type="entry name" value="GT8_like_1"/>
    <property type="match status" value="1"/>
</dbReference>
<dbReference type="GO" id="GO:0047262">
    <property type="term" value="F:polygalacturonate 4-alpha-galacturonosyltransferase activity"/>
    <property type="evidence" value="ECO:0007669"/>
    <property type="project" value="InterPro"/>
</dbReference>
<keyword evidence="4" id="KW-0961">Cell wall biogenesis/degradation</keyword>
<keyword evidence="3 4" id="KW-0328">Glycosyltransferase</keyword>
<dbReference type="InterPro" id="IPR029993">
    <property type="entry name" value="GAUT"/>
</dbReference>
<accession>A0A1U8AYL9</accession>
<keyword evidence="4" id="KW-1133">Transmembrane helix</keyword>
<protein>
    <recommendedName>
        <fullName evidence="4">Hexosyltransferase</fullName>
        <ecNumber evidence="4">2.4.1.-</ecNumber>
    </recommendedName>
</protein>
<organism evidence="5 6">
    <name type="scientific">Nelumbo nucifera</name>
    <name type="common">Sacred lotus</name>
    <dbReference type="NCBI Taxonomy" id="4432"/>
    <lineage>
        <taxon>Eukaryota</taxon>
        <taxon>Viridiplantae</taxon>
        <taxon>Streptophyta</taxon>
        <taxon>Embryophyta</taxon>
        <taxon>Tracheophyta</taxon>
        <taxon>Spermatophyta</taxon>
        <taxon>Magnoliopsida</taxon>
        <taxon>Proteales</taxon>
        <taxon>Nelumbonaceae</taxon>
        <taxon>Nelumbo</taxon>
    </lineage>
</organism>
<reference evidence="6" key="1">
    <citation type="submission" date="2025-08" db="UniProtKB">
        <authorList>
            <consortium name="RefSeq"/>
        </authorList>
    </citation>
    <scope>IDENTIFICATION</scope>
</reference>
<comment type="similarity">
    <text evidence="2 4">Belongs to the glycosyltransferase 8 family.</text>
</comment>
<dbReference type="GO" id="GO:0045489">
    <property type="term" value="P:pectin biosynthetic process"/>
    <property type="evidence" value="ECO:0007669"/>
    <property type="project" value="UniProtKB-UniPathway"/>
</dbReference>
<feature type="transmembrane region" description="Helical" evidence="4">
    <location>
        <begin position="38"/>
        <end position="59"/>
    </location>
</feature>
<dbReference type="OrthoDB" id="411524at2759"/>
<evidence type="ECO:0000256" key="1">
    <source>
        <dbReference type="ARBA" id="ARBA00004877"/>
    </source>
</evidence>
<evidence type="ECO:0000313" key="6">
    <source>
        <dbReference type="RefSeq" id="XP_010273413.1"/>
    </source>
</evidence>
<dbReference type="SUPFAM" id="SSF53448">
    <property type="entry name" value="Nucleotide-diphospho-sugar transferases"/>
    <property type="match status" value="1"/>
</dbReference>
<dbReference type="KEGG" id="nnu:104608980"/>
<keyword evidence="4" id="KW-0812">Transmembrane</keyword>
<dbReference type="InterPro" id="IPR002495">
    <property type="entry name" value="Glyco_trans_8"/>
</dbReference>
<dbReference type="InterPro" id="IPR029044">
    <property type="entry name" value="Nucleotide-diphossugar_trans"/>
</dbReference>
<dbReference type="EC" id="2.4.1.-" evidence="4"/>
<proteinExistence type="inferred from homology"/>
<name>A0A1U8AYL9_NELNU</name>
<dbReference type="Gene3D" id="3.90.550.10">
    <property type="entry name" value="Spore Coat Polysaccharide Biosynthesis Protein SpsA, Chain A"/>
    <property type="match status" value="1"/>
</dbReference>
<dbReference type="GO" id="GO:0071555">
    <property type="term" value="P:cell wall organization"/>
    <property type="evidence" value="ECO:0007669"/>
    <property type="project" value="UniProtKB-KW"/>
</dbReference>
<dbReference type="Pfam" id="PF01501">
    <property type="entry name" value="Glyco_transf_8"/>
    <property type="match status" value="1"/>
</dbReference>